<dbReference type="PANTHER" id="PTHR46638:SF1">
    <property type="entry name" value="CORRINOID ADENOSYLTRANSFERASE"/>
    <property type="match status" value="1"/>
</dbReference>
<dbReference type="GO" id="GO:0005524">
    <property type="term" value="F:ATP binding"/>
    <property type="evidence" value="ECO:0007669"/>
    <property type="project" value="InterPro"/>
</dbReference>
<reference evidence="2" key="1">
    <citation type="submission" date="2019-11" db="EMBL/GenBank/DDBJ databases">
        <title>Genome sequence of Heliorestis convoluta strain HH, an alkaliphilic and minimalistic phototrophic bacterium from a soda lake in Egypt.</title>
        <authorList>
            <person name="Dewey E.D."/>
            <person name="Stokes L.M."/>
            <person name="Burchell B.M."/>
            <person name="Shaffer K.N."/>
            <person name="Huntington A.M."/>
            <person name="Baker J.M."/>
            <person name="Nadendla S."/>
            <person name="Giglio M.G."/>
            <person name="Touchman J.W."/>
            <person name="Blankenship R.E."/>
            <person name="Madigan M.T."/>
            <person name="Sattley W.M."/>
        </authorList>
    </citation>
    <scope>NUCLEOTIDE SEQUENCE [LARGE SCALE GENOMIC DNA]</scope>
    <source>
        <strain evidence="2">HH</strain>
    </source>
</reference>
<dbReference type="PANTHER" id="PTHR46638">
    <property type="entry name" value="CORRINOID ADENOSYLTRANSFERASE"/>
    <property type="match status" value="1"/>
</dbReference>
<dbReference type="InterPro" id="IPR003724">
    <property type="entry name" value="CblAdoTrfase_CobA"/>
</dbReference>
<dbReference type="EMBL" id="CP045875">
    <property type="protein sequence ID" value="QGG48297.1"/>
    <property type="molecule type" value="Genomic_DNA"/>
</dbReference>
<dbReference type="RefSeq" id="WP_153725517.1">
    <property type="nucleotide sequence ID" value="NZ_CP045875.1"/>
</dbReference>
<dbReference type="CDD" id="cd00561">
    <property type="entry name" value="CobA_ACA"/>
    <property type="match status" value="1"/>
</dbReference>
<evidence type="ECO:0000313" key="2">
    <source>
        <dbReference type="Proteomes" id="UP000366051"/>
    </source>
</evidence>
<dbReference type="InterPro" id="IPR027417">
    <property type="entry name" value="P-loop_NTPase"/>
</dbReference>
<accession>A0A5Q2N041</accession>
<name>A0A5Q2N041_9FIRM</name>
<evidence type="ECO:0000313" key="1">
    <source>
        <dbReference type="EMBL" id="QGG48297.1"/>
    </source>
</evidence>
<protein>
    <submittedName>
        <fullName evidence="1">Cob(I)yrinic acid a,c-diamide adenosyltransferase</fullName>
        <ecNumber evidence="1">2.5.1.17</ecNumber>
    </submittedName>
</protein>
<dbReference type="GO" id="GO:0008817">
    <property type="term" value="F:corrinoid adenosyltransferase activity"/>
    <property type="evidence" value="ECO:0007669"/>
    <property type="project" value="UniProtKB-EC"/>
</dbReference>
<dbReference type="Gene3D" id="3.40.50.300">
    <property type="entry name" value="P-loop containing nucleotide triphosphate hydrolases"/>
    <property type="match status" value="1"/>
</dbReference>
<dbReference type="OrthoDB" id="9810309at2"/>
<keyword evidence="1" id="KW-0808">Transferase</keyword>
<organism evidence="1 2">
    <name type="scientific">Heliorestis convoluta</name>
    <dbReference type="NCBI Taxonomy" id="356322"/>
    <lineage>
        <taxon>Bacteria</taxon>
        <taxon>Bacillati</taxon>
        <taxon>Bacillota</taxon>
        <taxon>Clostridia</taxon>
        <taxon>Eubacteriales</taxon>
        <taxon>Heliobacteriaceae</taxon>
        <taxon>Heliorestis</taxon>
    </lineage>
</organism>
<sequence>MEKEKKLTKGLVQVYTGTGKGKTTAALGQAYRAIGHGFQVCFIQFLKGSSYAGELFTSQRLQPHIDFYQFGRGCPFSSLIRSGLRQCNGCGECFYKDNQKKEENRELATMAMQFTKEVLKKDKYDLLVLDEISNALRYDFIDPAEIVTLIHNKPCHVELILTGRGLPAEILEVADLVSEIKAIKHPLQKGIKSRRGIEY</sequence>
<dbReference type="Proteomes" id="UP000366051">
    <property type="component" value="Chromosome"/>
</dbReference>
<dbReference type="GO" id="GO:0009236">
    <property type="term" value="P:cobalamin biosynthetic process"/>
    <property type="evidence" value="ECO:0007669"/>
    <property type="project" value="InterPro"/>
</dbReference>
<dbReference type="PIRSF" id="PIRSF015617">
    <property type="entry name" value="Adensltrnsf_CobA"/>
    <property type="match status" value="1"/>
</dbReference>
<proteinExistence type="predicted"/>
<keyword evidence="2" id="KW-1185">Reference proteome</keyword>
<dbReference type="SUPFAM" id="SSF52540">
    <property type="entry name" value="P-loop containing nucleoside triphosphate hydrolases"/>
    <property type="match status" value="1"/>
</dbReference>
<dbReference type="EC" id="2.5.1.17" evidence="1"/>
<gene>
    <name evidence="1" type="ORF">FTV88_2199</name>
</gene>
<dbReference type="AlphaFoldDB" id="A0A5Q2N041"/>
<dbReference type="KEGG" id="hcv:FTV88_2199"/>
<dbReference type="Pfam" id="PF02572">
    <property type="entry name" value="CobA_CobO_BtuR"/>
    <property type="match status" value="1"/>
</dbReference>